<dbReference type="EMBL" id="CP042997">
    <property type="protein sequence ID" value="QEH32152.1"/>
    <property type="molecule type" value="Genomic_DNA"/>
</dbReference>
<dbReference type="Proteomes" id="UP000324233">
    <property type="component" value="Chromosome"/>
</dbReference>
<sequence length="1092" mass="118294">MEPREPAPSRGPSPCTSPSCGCGPGAGAGPAPIGRRDFLGIAGLGVASAAAASIPGWPAVAGPFAAEDFEDLVPRDKKLNPDWLRSLTRRGEPEVYRGKELAFVGMPVGGIGCGQLYLAGDGRLWYWDIFTSLTPIRREGVIYQGPNYEKPLRPKSVVEQGFAIRVRKGDAAIVRPLDSRGFRDVAFRGEYPIGRVTYRDEAVPVEASLEAFSPFIPMDLADSSLPATIMAFTVKNTGDAPVEVSLAGWLENATVRDGDGGLNLRRALAVEPRPGGAATLVGTVEPGPARSASRPDIVLADFEGADYGGWKAEGTAFGEKPYREDERKFYTALVGYEGKGFVNSHMMRHGEDPAAADAHRGTLTSPEFAIERDFIHFRIGGGEDANRLGLRLLVDGKAVRRAAGKGGGAMRHASFDVRDLKGKTARLQVVDDADGGWGHTTVDQIVLSDSPMYASIREVPGVGSMALGLLEGPGEALAAADLAAATTAEGLDPAKLFDALRPAAAASASGPAEKALVGGLGRTTTIAPGQSAAFTFAIAWFFPDYGENRGEMSAIAGMEKARRAYASRFDGAKAVADHVAKDFDRLAGQTRLWVKTWYDSSLPHWFLDRTMIPVNTLATQTFHAFDSGRFWAWEGVDCCAGTCQHVWQYAQSVGRLFPAIERDLRERVDFGLAWHDDGAMDFRSENDRSVAHDGFCGTIIRAYREHQMSPDSAFLKRLWPRIKRSLEFIGAQDADGDGLLEGKQMNTLDSAWYGPMAWISSLYLAAMAAGAAMADEMGDAPFASRCRRIVEAGKRSLVEKLYDGEYFIHKPPDYTRNNTNIGCHSDQMLGQSMAFQVGLPRVVPEPEARAALRSIWRYNFTPDVGPYREKFKTIKGGRWYAMPGEGGLLMTTFPKGGADKATGSSSNFAYYFNECWTGFEYQVASQMFWEGMTTEALAIVRMVHDRYHPARRNPYNEVECSDHYSRAMASHGAFLAACGYEHHGPKGHLGFAPRVTPEDFRAPFTAADAWGTFAQKREGEGQSGKVEVRWGSLRLKTLAFEAPEGKRFSAAKVTAAGKSVAAAVSQDGRRATVTLGEDVNLAAGEALEVVLS</sequence>
<keyword evidence="5" id="KW-1185">Reference proteome</keyword>
<protein>
    <recommendedName>
        <fullName evidence="6">Glucosylceramidase</fullName>
    </recommendedName>
</protein>
<dbReference type="AlphaFoldDB" id="A0A5B9VV84"/>
<accession>A0A5B9VV84</accession>
<dbReference type="GO" id="GO:0008422">
    <property type="term" value="F:beta-glucosidase activity"/>
    <property type="evidence" value="ECO:0007669"/>
    <property type="project" value="TreeGrafter"/>
</dbReference>
<dbReference type="SUPFAM" id="SSF48208">
    <property type="entry name" value="Six-hairpin glycosidases"/>
    <property type="match status" value="1"/>
</dbReference>
<dbReference type="Gene3D" id="1.50.10.10">
    <property type="match status" value="1"/>
</dbReference>
<evidence type="ECO:0000313" key="4">
    <source>
        <dbReference type="EMBL" id="QEH32152.1"/>
    </source>
</evidence>
<dbReference type="Pfam" id="PF12215">
    <property type="entry name" value="Glyco_hydr_116N"/>
    <property type="match status" value="1"/>
</dbReference>
<dbReference type="InterPro" id="IPR006311">
    <property type="entry name" value="TAT_signal"/>
</dbReference>
<feature type="compositionally biased region" description="Low complexity" evidence="1">
    <location>
        <begin position="8"/>
        <end position="21"/>
    </location>
</feature>
<evidence type="ECO:0000259" key="3">
    <source>
        <dbReference type="Pfam" id="PF12215"/>
    </source>
</evidence>
<proteinExistence type="predicted"/>
<feature type="region of interest" description="Disordered" evidence="1">
    <location>
        <begin position="1"/>
        <end position="23"/>
    </location>
</feature>
<evidence type="ECO:0000313" key="5">
    <source>
        <dbReference type="Proteomes" id="UP000324233"/>
    </source>
</evidence>
<dbReference type="PROSITE" id="PS51318">
    <property type="entry name" value="TAT"/>
    <property type="match status" value="1"/>
</dbReference>
<evidence type="ECO:0000259" key="2">
    <source>
        <dbReference type="Pfam" id="PF04685"/>
    </source>
</evidence>
<dbReference type="InterPro" id="IPR012341">
    <property type="entry name" value="6hp_glycosidase-like_sf"/>
</dbReference>
<dbReference type="Pfam" id="PF04685">
    <property type="entry name" value="DUF608"/>
    <property type="match status" value="1"/>
</dbReference>
<feature type="domain" description="Glycosyl-hydrolase family 116 N-terminal" evidence="3">
    <location>
        <begin position="105"/>
        <end position="256"/>
    </location>
</feature>
<dbReference type="InterPro" id="IPR024462">
    <property type="entry name" value="GH116_N"/>
</dbReference>
<evidence type="ECO:0000256" key="1">
    <source>
        <dbReference type="SAM" id="MobiDB-lite"/>
    </source>
</evidence>
<dbReference type="InterPro" id="IPR006775">
    <property type="entry name" value="GH116_catalytic"/>
</dbReference>
<name>A0A5B9VV84_9BACT</name>
<dbReference type="KEGG" id="agv:OJF2_06210"/>
<dbReference type="PANTHER" id="PTHR12654:SF0">
    <property type="entry name" value="NON-LYSOSOMAL GLUCOSYLCERAMIDASE"/>
    <property type="match status" value="1"/>
</dbReference>
<dbReference type="GO" id="GO:0005975">
    <property type="term" value="P:carbohydrate metabolic process"/>
    <property type="evidence" value="ECO:0007669"/>
    <property type="project" value="InterPro"/>
</dbReference>
<reference evidence="4 5" key="1">
    <citation type="submission" date="2019-08" db="EMBL/GenBank/DDBJ databases">
        <title>Deep-cultivation of Planctomycetes and their phenomic and genomic characterization uncovers novel biology.</title>
        <authorList>
            <person name="Wiegand S."/>
            <person name="Jogler M."/>
            <person name="Boedeker C."/>
            <person name="Pinto D."/>
            <person name="Vollmers J."/>
            <person name="Rivas-Marin E."/>
            <person name="Kohn T."/>
            <person name="Peeters S.H."/>
            <person name="Heuer A."/>
            <person name="Rast P."/>
            <person name="Oberbeckmann S."/>
            <person name="Bunk B."/>
            <person name="Jeske O."/>
            <person name="Meyerdierks A."/>
            <person name="Storesund J.E."/>
            <person name="Kallscheuer N."/>
            <person name="Luecker S."/>
            <person name="Lage O.M."/>
            <person name="Pohl T."/>
            <person name="Merkel B.J."/>
            <person name="Hornburger P."/>
            <person name="Mueller R.-W."/>
            <person name="Bruemmer F."/>
            <person name="Labrenz M."/>
            <person name="Spormann A.M."/>
            <person name="Op den Camp H."/>
            <person name="Overmann J."/>
            <person name="Amann R."/>
            <person name="Jetten M.S.M."/>
            <person name="Mascher T."/>
            <person name="Medema M.H."/>
            <person name="Devos D.P."/>
            <person name="Kaster A.-K."/>
            <person name="Ovreas L."/>
            <person name="Rohde M."/>
            <person name="Galperin M.Y."/>
            <person name="Jogler C."/>
        </authorList>
    </citation>
    <scope>NUCLEOTIDE SEQUENCE [LARGE SCALE GENOMIC DNA]</scope>
    <source>
        <strain evidence="4 5">OJF2</strain>
    </source>
</reference>
<gene>
    <name evidence="4" type="ORF">OJF2_06210</name>
</gene>
<organism evidence="4 5">
    <name type="scientific">Aquisphaera giovannonii</name>
    <dbReference type="NCBI Taxonomy" id="406548"/>
    <lineage>
        <taxon>Bacteria</taxon>
        <taxon>Pseudomonadati</taxon>
        <taxon>Planctomycetota</taxon>
        <taxon>Planctomycetia</taxon>
        <taxon>Isosphaerales</taxon>
        <taxon>Isosphaeraceae</taxon>
        <taxon>Aquisphaera</taxon>
    </lineage>
</organism>
<dbReference type="InterPro" id="IPR008928">
    <property type="entry name" value="6-hairpin_glycosidase_sf"/>
</dbReference>
<feature type="domain" description="Glycosyl-hydrolase family 116 catalytic region" evidence="2">
    <location>
        <begin position="693"/>
        <end position="947"/>
    </location>
</feature>
<evidence type="ECO:0008006" key="6">
    <source>
        <dbReference type="Google" id="ProtNLM"/>
    </source>
</evidence>
<dbReference type="PANTHER" id="PTHR12654">
    <property type="entry name" value="BILE ACID BETA-GLUCOSIDASE-RELATED"/>
    <property type="match status" value="1"/>
</dbReference>
<dbReference type="OrthoDB" id="1007311at2"/>
<dbReference type="InterPro" id="IPR052566">
    <property type="entry name" value="Non-lysos_glucosylceramidase"/>
</dbReference>
<dbReference type="RefSeq" id="WP_148591127.1">
    <property type="nucleotide sequence ID" value="NZ_CP042997.1"/>
</dbReference>